<dbReference type="InterPro" id="IPR011039">
    <property type="entry name" value="TFIIF_interaction"/>
</dbReference>
<dbReference type="PANTHER" id="PTHR13011">
    <property type="entry name" value="TFIIF-ALPHA"/>
    <property type="match status" value="1"/>
</dbReference>
<dbReference type="Proteomes" id="UP000663874">
    <property type="component" value="Unassembled WGS sequence"/>
</dbReference>
<keyword evidence="6 7" id="KW-0539">Nucleus</keyword>
<evidence type="ECO:0000256" key="4">
    <source>
        <dbReference type="ARBA" id="ARBA00023125"/>
    </source>
</evidence>
<gene>
    <name evidence="9" type="ORF">FNK824_LOCUS32438</name>
</gene>
<protein>
    <recommendedName>
        <fullName evidence="7">Transcription initiation factor IIF subunit alpha</fullName>
    </recommendedName>
</protein>
<dbReference type="GO" id="GO:0001096">
    <property type="term" value="F:TFIIF-class transcription factor complex binding"/>
    <property type="evidence" value="ECO:0007669"/>
    <property type="project" value="TreeGrafter"/>
</dbReference>
<evidence type="ECO:0000313" key="9">
    <source>
        <dbReference type="EMBL" id="CAF4124069.1"/>
    </source>
</evidence>
<keyword evidence="4 7" id="KW-0238">DNA-binding</keyword>
<dbReference type="GO" id="GO:0016251">
    <property type="term" value="F:RNA polymerase II general transcription initiation factor activity"/>
    <property type="evidence" value="ECO:0007669"/>
    <property type="project" value="TreeGrafter"/>
</dbReference>
<organism evidence="9 10">
    <name type="scientific">Rotaria sordida</name>
    <dbReference type="NCBI Taxonomy" id="392033"/>
    <lineage>
        <taxon>Eukaryota</taxon>
        <taxon>Metazoa</taxon>
        <taxon>Spiralia</taxon>
        <taxon>Gnathifera</taxon>
        <taxon>Rotifera</taxon>
        <taxon>Eurotatoria</taxon>
        <taxon>Bdelloidea</taxon>
        <taxon>Philodinida</taxon>
        <taxon>Philodinidae</taxon>
        <taxon>Rotaria</taxon>
    </lineage>
</organism>
<proteinExistence type="inferred from homology"/>
<dbReference type="GO" id="GO:0032968">
    <property type="term" value="P:positive regulation of transcription elongation by RNA polymerase II"/>
    <property type="evidence" value="ECO:0007669"/>
    <property type="project" value="InterPro"/>
</dbReference>
<comment type="similarity">
    <text evidence="2 7">Belongs to the TFIIF alpha subunit family.</text>
</comment>
<evidence type="ECO:0000256" key="8">
    <source>
        <dbReference type="SAM" id="MobiDB-lite"/>
    </source>
</evidence>
<dbReference type="EMBL" id="CAJOBE010011126">
    <property type="protein sequence ID" value="CAF4124069.1"/>
    <property type="molecule type" value="Genomic_DNA"/>
</dbReference>
<evidence type="ECO:0000256" key="5">
    <source>
        <dbReference type="ARBA" id="ARBA00023163"/>
    </source>
</evidence>
<feature type="compositionally biased region" description="Basic and acidic residues" evidence="8">
    <location>
        <begin position="282"/>
        <end position="297"/>
    </location>
</feature>
<feature type="region of interest" description="Disordered" evidence="8">
    <location>
        <begin position="1"/>
        <end position="27"/>
    </location>
</feature>
<keyword evidence="3 7" id="KW-0805">Transcription regulation</keyword>
<dbReference type="PANTHER" id="PTHR13011:SF0">
    <property type="entry name" value="GENERAL TRANSCRIPTION FACTOR IIF SUBUNIT 1"/>
    <property type="match status" value="1"/>
</dbReference>
<dbReference type="GO" id="GO:0006367">
    <property type="term" value="P:transcription initiation at RNA polymerase II promoter"/>
    <property type="evidence" value="ECO:0007669"/>
    <property type="project" value="InterPro"/>
</dbReference>
<dbReference type="InterPro" id="IPR008851">
    <property type="entry name" value="TFIIF-alpha"/>
</dbReference>
<evidence type="ECO:0000256" key="7">
    <source>
        <dbReference type="RuleBase" id="RU366044"/>
    </source>
</evidence>
<evidence type="ECO:0000313" key="10">
    <source>
        <dbReference type="Proteomes" id="UP000663874"/>
    </source>
</evidence>
<dbReference type="GO" id="GO:0003677">
    <property type="term" value="F:DNA binding"/>
    <property type="evidence" value="ECO:0007669"/>
    <property type="project" value="UniProtKB-KW"/>
</dbReference>
<feature type="compositionally biased region" description="Acidic residues" evidence="8">
    <location>
        <begin position="1"/>
        <end position="23"/>
    </location>
</feature>
<dbReference type="SUPFAM" id="SSF50916">
    <property type="entry name" value="Rap30/74 interaction domains"/>
    <property type="match status" value="1"/>
</dbReference>
<dbReference type="Pfam" id="PF05793">
    <property type="entry name" value="TFIIF_alpha"/>
    <property type="match status" value="1"/>
</dbReference>
<name>A0A819WLZ0_9BILA</name>
<keyword evidence="5 7" id="KW-0804">Transcription</keyword>
<dbReference type="GO" id="GO:0005674">
    <property type="term" value="C:transcription factor TFIIF complex"/>
    <property type="evidence" value="ECO:0007669"/>
    <property type="project" value="TreeGrafter"/>
</dbReference>
<evidence type="ECO:0000256" key="1">
    <source>
        <dbReference type="ARBA" id="ARBA00004123"/>
    </source>
</evidence>
<accession>A0A819WLZ0</accession>
<comment type="subcellular location">
    <subcellularLocation>
        <location evidence="1 7">Nucleus</location>
    </subcellularLocation>
</comment>
<comment type="function">
    <text evidence="7">TFIIF is a general transcription initiation factor that binds to RNA polymerase II and helps to recruit it to the initiation complex in collaboration with TFIIB. It promotes transcription elongation.</text>
</comment>
<evidence type="ECO:0000256" key="6">
    <source>
        <dbReference type="ARBA" id="ARBA00023242"/>
    </source>
</evidence>
<evidence type="ECO:0000256" key="2">
    <source>
        <dbReference type="ARBA" id="ARBA00005249"/>
    </source>
</evidence>
<feature type="region of interest" description="Disordered" evidence="8">
    <location>
        <begin position="270"/>
        <end position="311"/>
    </location>
</feature>
<evidence type="ECO:0000256" key="3">
    <source>
        <dbReference type="ARBA" id="ARBA00023015"/>
    </source>
</evidence>
<dbReference type="AlphaFoldDB" id="A0A819WLZ0"/>
<comment type="caution">
    <text evidence="9">The sequence shown here is derived from an EMBL/GenBank/DDBJ whole genome shotgun (WGS) entry which is preliminary data.</text>
</comment>
<reference evidence="9" key="1">
    <citation type="submission" date="2021-02" db="EMBL/GenBank/DDBJ databases">
        <authorList>
            <person name="Nowell W R."/>
        </authorList>
    </citation>
    <scope>NUCLEOTIDE SEQUENCE</scope>
</reference>
<sequence>MDEANAGENDATEGENDATEGENDFNLAAPNVHECKWKVDNEKIKRSRASYHGDLATRFEEALSLIPENVFITLPNSTTIFLPPATTSASMPTPSQFVDDLKEFSVKVPEARYQYDIMESVNDPSIDRKDCKEIEMRREINPCTYRSAINLDPNASSSSTSMSITTSLGVILRETDAESKCGREQKQALKQNYDATKETNIERLSWLSTSHSSTEQSVKHSRGLKYGDVNTNSSDYVFTKDKNSFEAYSVQNWYTFTQTNVHKTVDFDEAEKQNQERRKHLDKWFPKQQAMKEKNTEDDIQNNNEKDTIFR</sequence>